<dbReference type="AlphaFoldDB" id="A0A8T2U042"/>
<dbReference type="Proteomes" id="UP000825935">
    <property type="component" value="Chromosome 10"/>
</dbReference>
<organism evidence="1 2">
    <name type="scientific">Ceratopteris richardii</name>
    <name type="common">Triangle waterfern</name>
    <dbReference type="NCBI Taxonomy" id="49495"/>
    <lineage>
        <taxon>Eukaryota</taxon>
        <taxon>Viridiplantae</taxon>
        <taxon>Streptophyta</taxon>
        <taxon>Embryophyta</taxon>
        <taxon>Tracheophyta</taxon>
        <taxon>Polypodiopsida</taxon>
        <taxon>Polypodiidae</taxon>
        <taxon>Polypodiales</taxon>
        <taxon>Pteridineae</taxon>
        <taxon>Pteridaceae</taxon>
        <taxon>Parkerioideae</taxon>
        <taxon>Ceratopteris</taxon>
    </lineage>
</organism>
<keyword evidence="2" id="KW-1185">Reference proteome</keyword>
<comment type="caution">
    <text evidence="1">The sequence shown here is derived from an EMBL/GenBank/DDBJ whole genome shotgun (WGS) entry which is preliminary data.</text>
</comment>
<sequence>MQIGISKSFLCRHEFYDDCMASRRNHKDAGGVLIFQFSDTNKVHQLIWEDMMRITGDRLP</sequence>
<name>A0A8T2U042_CERRI</name>
<protein>
    <submittedName>
        <fullName evidence="1">Uncharacterized protein</fullName>
    </submittedName>
</protein>
<gene>
    <name evidence="1" type="ORF">KP509_10G024800</name>
</gene>
<evidence type="ECO:0000313" key="1">
    <source>
        <dbReference type="EMBL" id="KAH7426974.1"/>
    </source>
</evidence>
<proteinExistence type="predicted"/>
<reference evidence="1" key="1">
    <citation type="submission" date="2021-08" db="EMBL/GenBank/DDBJ databases">
        <title>WGS assembly of Ceratopteris richardii.</title>
        <authorList>
            <person name="Marchant D.B."/>
            <person name="Chen G."/>
            <person name="Jenkins J."/>
            <person name="Shu S."/>
            <person name="Leebens-Mack J."/>
            <person name="Grimwood J."/>
            <person name="Schmutz J."/>
            <person name="Soltis P."/>
            <person name="Soltis D."/>
            <person name="Chen Z.-H."/>
        </authorList>
    </citation>
    <scope>NUCLEOTIDE SEQUENCE</scope>
    <source>
        <strain evidence="1">Whitten #5841</strain>
        <tissue evidence="1">Leaf</tissue>
    </source>
</reference>
<evidence type="ECO:0000313" key="2">
    <source>
        <dbReference type="Proteomes" id="UP000825935"/>
    </source>
</evidence>
<dbReference type="EMBL" id="CM035415">
    <property type="protein sequence ID" value="KAH7426974.1"/>
    <property type="molecule type" value="Genomic_DNA"/>
</dbReference>
<accession>A0A8T2U042</accession>